<dbReference type="EMBL" id="MFIV01000219">
    <property type="protein sequence ID" value="OGF97627.1"/>
    <property type="molecule type" value="Genomic_DNA"/>
</dbReference>
<proteinExistence type="predicted"/>
<dbReference type="InterPro" id="IPR016187">
    <property type="entry name" value="CTDL_fold"/>
</dbReference>
<protein>
    <recommendedName>
        <fullName evidence="1">Sulfatase-modifying factor enzyme-like domain-containing protein</fullName>
    </recommendedName>
</protein>
<organism evidence="2 3">
    <name type="scientific">Candidatus Glassbacteria bacterium GWA2_58_10</name>
    <dbReference type="NCBI Taxonomy" id="1817865"/>
    <lineage>
        <taxon>Bacteria</taxon>
        <taxon>Candidatus Glassiibacteriota</taxon>
    </lineage>
</organism>
<gene>
    <name evidence="2" type="ORF">A2Z86_02205</name>
</gene>
<accession>A0A1F5YBS7</accession>
<feature type="domain" description="Sulfatase-modifying factor enzyme-like" evidence="1">
    <location>
        <begin position="4"/>
        <end position="235"/>
    </location>
</feature>
<dbReference type="PANTHER" id="PTHR23150:SF19">
    <property type="entry name" value="FORMYLGLYCINE-GENERATING ENZYME"/>
    <property type="match status" value="1"/>
</dbReference>
<evidence type="ECO:0000313" key="3">
    <source>
        <dbReference type="Proteomes" id="UP000176992"/>
    </source>
</evidence>
<dbReference type="PANTHER" id="PTHR23150">
    <property type="entry name" value="SULFATASE MODIFYING FACTOR 1, 2"/>
    <property type="match status" value="1"/>
</dbReference>
<dbReference type="Gene3D" id="3.90.1580.10">
    <property type="entry name" value="paralog of FGE (formylglycine-generating enzyme)"/>
    <property type="match status" value="1"/>
</dbReference>
<dbReference type="AlphaFoldDB" id="A0A1F5YBS7"/>
<evidence type="ECO:0000259" key="1">
    <source>
        <dbReference type="Pfam" id="PF03781"/>
    </source>
</evidence>
<dbReference type="SUPFAM" id="SSF56436">
    <property type="entry name" value="C-type lectin-like"/>
    <property type="match status" value="1"/>
</dbReference>
<dbReference type="Pfam" id="PF03781">
    <property type="entry name" value="FGE-sulfatase"/>
    <property type="match status" value="1"/>
</dbReference>
<reference evidence="2 3" key="1">
    <citation type="journal article" date="2016" name="Nat. Commun.">
        <title>Thousands of microbial genomes shed light on interconnected biogeochemical processes in an aquifer system.</title>
        <authorList>
            <person name="Anantharaman K."/>
            <person name="Brown C.T."/>
            <person name="Hug L.A."/>
            <person name="Sharon I."/>
            <person name="Castelle C.J."/>
            <person name="Probst A.J."/>
            <person name="Thomas B.C."/>
            <person name="Singh A."/>
            <person name="Wilkins M.J."/>
            <person name="Karaoz U."/>
            <person name="Brodie E.L."/>
            <person name="Williams K.H."/>
            <person name="Hubbard S.S."/>
            <person name="Banfield J.F."/>
        </authorList>
    </citation>
    <scope>NUCLEOTIDE SEQUENCE [LARGE SCALE GENOMIC DNA]</scope>
</reference>
<comment type="caution">
    <text evidence="2">The sequence shown here is derived from an EMBL/GenBank/DDBJ whole genome shotgun (WGS) entry which is preliminary data.</text>
</comment>
<dbReference type="InterPro" id="IPR042095">
    <property type="entry name" value="SUMF_sf"/>
</dbReference>
<evidence type="ECO:0000313" key="2">
    <source>
        <dbReference type="EMBL" id="OGF97627.1"/>
    </source>
</evidence>
<sequence length="251" mass="28489">MILVPIPSGSFQLGTADTSDPWFEMSRPVHTVKIDSFLLSTFEITQDQYQRVMGENPSLMKDDSTRPVDQVSWIDAVNFCNRLSRLAGFDPCYSPSSRNCDFNRNGFRLPTEAEWEYACRAGTSTRYNTGDSEQALSRAGWYIGNSRGTTHPIGLKVPNAWGLYDMHGNVWEWCNDYFTEYSKGEANNPTGPRYGDSKVLRGGGWHFPAAGCACAYRHRGQPSYKLSFVGFRVARRQMPPRPLPPRHRKRN</sequence>
<dbReference type="Proteomes" id="UP000176992">
    <property type="component" value="Unassembled WGS sequence"/>
</dbReference>
<name>A0A1F5YBS7_9BACT</name>
<dbReference type="GO" id="GO:0120147">
    <property type="term" value="F:formylglycine-generating oxidase activity"/>
    <property type="evidence" value="ECO:0007669"/>
    <property type="project" value="TreeGrafter"/>
</dbReference>
<dbReference type="InterPro" id="IPR005532">
    <property type="entry name" value="SUMF_dom"/>
</dbReference>
<dbReference type="InterPro" id="IPR051043">
    <property type="entry name" value="Sulfatase_Mod_Factor_Kinase"/>
</dbReference>